<dbReference type="SMART" id="SM01134">
    <property type="entry name" value="DeoRC"/>
    <property type="match status" value="1"/>
</dbReference>
<name>A0A157R2J7_9BORD</name>
<dbReference type="InterPro" id="IPR001034">
    <property type="entry name" value="DeoR_HTH"/>
</dbReference>
<dbReference type="Proteomes" id="UP000076825">
    <property type="component" value="Chromosome 1"/>
</dbReference>
<dbReference type="EMBL" id="LT546645">
    <property type="protein sequence ID" value="SAI73151.1"/>
    <property type="molecule type" value="Genomic_DNA"/>
</dbReference>
<evidence type="ECO:0000313" key="7">
    <source>
        <dbReference type="Proteomes" id="UP000076825"/>
    </source>
</evidence>
<keyword evidence="1" id="KW-0678">Repressor</keyword>
<accession>A0A157R2J7</accession>
<evidence type="ECO:0000256" key="1">
    <source>
        <dbReference type="ARBA" id="ARBA00022491"/>
    </source>
</evidence>
<dbReference type="PANTHER" id="PTHR30363:SF4">
    <property type="entry name" value="GLYCEROL-3-PHOSPHATE REGULON REPRESSOR"/>
    <property type="match status" value="1"/>
</dbReference>
<dbReference type="GO" id="GO:0003700">
    <property type="term" value="F:DNA-binding transcription factor activity"/>
    <property type="evidence" value="ECO:0007669"/>
    <property type="project" value="InterPro"/>
</dbReference>
<protein>
    <submittedName>
        <fullName evidence="6">Glycerol-3-phosphate regulon repressor protein</fullName>
    </submittedName>
</protein>
<dbReference type="Pfam" id="PF00455">
    <property type="entry name" value="DeoRC"/>
    <property type="match status" value="1"/>
</dbReference>
<evidence type="ECO:0000313" key="6">
    <source>
        <dbReference type="EMBL" id="SAI73151.1"/>
    </source>
</evidence>
<dbReference type="InterPro" id="IPR050313">
    <property type="entry name" value="Carb_Metab_HTH_regulators"/>
</dbReference>
<dbReference type="SUPFAM" id="SSF46785">
    <property type="entry name" value="Winged helix' DNA-binding domain"/>
    <property type="match status" value="1"/>
</dbReference>
<dbReference type="PATRIC" id="fig|123899.6.peg.3544"/>
<dbReference type="Gene3D" id="1.10.10.10">
    <property type="entry name" value="Winged helix-like DNA-binding domain superfamily/Winged helix DNA-binding domain"/>
    <property type="match status" value="1"/>
</dbReference>
<keyword evidence="4" id="KW-0804">Transcription</keyword>
<dbReference type="Pfam" id="PF08220">
    <property type="entry name" value="HTH_DeoR"/>
    <property type="match status" value="1"/>
</dbReference>
<sequence>MTLNPRQSALLELVRSQGSASIEELARTFDVTLQTVRRDVNLLSEAGMLSRFHGGVRIEASTIENIAYRQRQGLHADGKRRIAEAVAAAVPDGCSLLINIGTTTEAIARALLRHRGLRVITNNLHVADILSDNPDCEVIVAGGVVRPRDRGITGEATIDFIRQFKVDIGLIGISGIEADGTLRDFDFREVRVARCIIEQSREVWLAADSSKFQRQAMVELAPMSHIHRFFTDAEPRPQLSQVLRDAGVRCDVALGTP</sequence>
<dbReference type="PROSITE" id="PS51000">
    <property type="entry name" value="HTH_DEOR_2"/>
    <property type="match status" value="1"/>
</dbReference>
<dbReference type="InterPro" id="IPR014036">
    <property type="entry name" value="DeoR-like_C"/>
</dbReference>
<keyword evidence="3" id="KW-0238">DNA-binding</keyword>
<dbReference type="PRINTS" id="PR00037">
    <property type="entry name" value="HTHLACR"/>
</dbReference>
<dbReference type="InterPro" id="IPR018356">
    <property type="entry name" value="Tscrpt_reg_HTH_DeoR_CS"/>
</dbReference>
<dbReference type="KEGG" id="btrm:SAMEA390648703543"/>
<dbReference type="eggNOG" id="COG1349">
    <property type="taxonomic scope" value="Bacteria"/>
</dbReference>
<dbReference type="PROSITE" id="PS00894">
    <property type="entry name" value="HTH_DEOR_1"/>
    <property type="match status" value="1"/>
</dbReference>
<gene>
    <name evidence="6" type="primary">glpR_2</name>
    <name evidence="6" type="ORF">SAMEA3906487_03543</name>
</gene>
<evidence type="ECO:0000259" key="5">
    <source>
        <dbReference type="PROSITE" id="PS51000"/>
    </source>
</evidence>
<dbReference type="RefSeq" id="WP_033534843.1">
    <property type="nucleotide sequence ID" value="NZ_CP016340.1"/>
</dbReference>
<dbReference type="STRING" id="123899.SAMEA3906487_03543"/>
<dbReference type="GeneID" id="56589223"/>
<evidence type="ECO:0000256" key="4">
    <source>
        <dbReference type="ARBA" id="ARBA00023163"/>
    </source>
</evidence>
<dbReference type="GO" id="GO:0003677">
    <property type="term" value="F:DNA binding"/>
    <property type="evidence" value="ECO:0007669"/>
    <property type="project" value="UniProtKB-KW"/>
</dbReference>
<evidence type="ECO:0000256" key="2">
    <source>
        <dbReference type="ARBA" id="ARBA00023015"/>
    </source>
</evidence>
<proteinExistence type="predicted"/>
<keyword evidence="2" id="KW-0805">Transcription regulation</keyword>
<dbReference type="Gene3D" id="3.30.750.70">
    <property type="entry name" value="4-hydroxybutyrate coenzyme like domains"/>
    <property type="match status" value="1"/>
</dbReference>
<feature type="domain" description="HTH deoR-type" evidence="5">
    <location>
        <begin position="3"/>
        <end position="58"/>
    </location>
</feature>
<dbReference type="PANTHER" id="PTHR30363">
    <property type="entry name" value="HTH-TYPE TRANSCRIPTIONAL REGULATOR SRLR-RELATED"/>
    <property type="match status" value="1"/>
</dbReference>
<dbReference type="InterPro" id="IPR037171">
    <property type="entry name" value="NagB/RpiA_transferase-like"/>
</dbReference>
<dbReference type="SMART" id="SM00420">
    <property type="entry name" value="HTH_DEOR"/>
    <property type="match status" value="1"/>
</dbReference>
<evidence type="ECO:0000256" key="3">
    <source>
        <dbReference type="ARBA" id="ARBA00023125"/>
    </source>
</evidence>
<reference evidence="6 7" key="1">
    <citation type="submission" date="2016-04" db="EMBL/GenBank/DDBJ databases">
        <authorList>
            <consortium name="Pathogen Informatics"/>
        </authorList>
    </citation>
    <scope>NUCLEOTIDE SEQUENCE [LARGE SCALE GENOMIC DNA]</scope>
    <source>
        <strain evidence="6 7">H044680328</strain>
    </source>
</reference>
<keyword evidence="7" id="KW-1185">Reference proteome</keyword>
<organism evidence="6 7">
    <name type="scientific">Bordetella trematum</name>
    <dbReference type="NCBI Taxonomy" id="123899"/>
    <lineage>
        <taxon>Bacteria</taxon>
        <taxon>Pseudomonadati</taxon>
        <taxon>Pseudomonadota</taxon>
        <taxon>Betaproteobacteria</taxon>
        <taxon>Burkholderiales</taxon>
        <taxon>Alcaligenaceae</taxon>
        <taxon>Bordetella</taxon>
    </lineage>
</organism>
<dbReference type="AlphaFoldDB" id="A0A157R2J7"/>
<dbReference type="InterPro" id="IPR036388">
    <property type="entry name" value="WH-like_DNA-bd_sf"/>
</dbReference>
<dbReference type="SUPFAM" id="SSF100950">
    <property type="entry name" value="NagB/RpiA/CoA transferase-like"/>
    <property type="match status" value="1"/>
</dbReference>
<dbReference type="InterPro" id="IPR036390">
    <property type="entry name" value="WH_DNA-bd_sf"/>
</dbReference>